<feature type="compositionally biased region" description="Basic residues" evidence="1">
    <location>
        <begin position="128"/>
        <end position="141"/>
    </location>
</feature>
<feature type="signal peptide" evidence="2">
    <location>
        <begin position="1"/>
        <end position="21"/>
    </location>
</feature>
<evidence type="ECO:0000256" key="1">
    <source>
        <dbReference type="SAM" id="MobiDB-lite"/>
    </source>
</evidence>
<comment type="caution">
    <text evidence="3">The sequence shown here is derived from an EMBL/GenBank/DDBJ whole genome shotgun (WGS) entry which is preliminary data.</text>
</comment>
<protein>
    <recommendedName>
        <fullName evidence="5">Secreted protein</fullName>
    </recommendedName>
</protein>
<reference evidence="3 4" key="1">
    <citation type="journal article" date="2012" name="Genome Biol.">
        <title>Sequencing three crocodilian genomes to illuminate the evolution of archosaurs and amniotes.</title>
        <authorList>
            <person name="St John J.A."/>
            <person name="Braun E.L."/>
            <person name="Isberg S.R."/>
            <person name="Miles L.G."/>
            <person name="Chong A.Y."/>
            <person name="Gongora J."/>
            <person name="Dalzell P."/>
            <person name="Moran C."/>
            <person name="Bed'hom B."/>
            <person name="Abzhanov A."/>
            <person name="Burgess S.C."/>
            <person name="Cooksey A.M."/>
            <person name="Castoe T.A."/>
            <person name="Crawford N.G."/>
            <person name="Densmore L.D."/>
            <person name="Drew J.C."/>
            <person name="Edwards S.V."/>
            <person name="Faircloth B.C."/>
            <person name="Fujita M.K."/>
            <person name="Greenwold M.J."/>
            <person name="Hoffmann F.G."/>
            <person name="Howard J.M."/>
            <person name="Iguchi T."/>
            <person name="Janes D.E."/>
            <person name="Khan S.Y."/>
            <person name="Kohno S."/>
            <person name="de Koning A.J."/>
            <person name="Lance S.L."/>
            <person name="McCarthy F.M."/>
            <person name="McCormack J.E."/>
            <person name="Merchant M.E."/>
            <person name="Peterson D.G."/>
            <person name="Pollock D.D."/>
            <person name="Pourmand N."/>
            <person name="Raney B.J."/>
            <person name="Roessler K.A."/>
            <person name="Sanford J.R."/>
            <person name="Sawyer R.H."/>
            <person name="Schmidt C.J."/>
            <person name="Triplett E.W."/>
            <person name="Tuberville T.D."/>
            <person name="Venegas-Anaya M."/>
            <person name="Howard J.T."/>
            <person name="Jarvis E.D."/>
            <person name="Guillette L.J.Jr."/>
            <person name="Glenn T.C."/>
            <person name="Green R.E."/>
            <person name="Ray D.A."/>
        </authorList>
    </citation>
    <scope>NUCLEOTIDE SEQUENCE [LARGE SCALE GENOMIC DNA]</scope>
    <source>
        <strain evidence="3">KSC_2009_1</strain>
    </source>
</reference>
<sequence length="147" mass="17113">MQRAWLVGLKLKTVLTQFLWGFTVDVVLQRNLNEERFLIIAHKFKESNGNSAVKTKTRGLENSSLLPKTYTRKILTFSFRHRLCKPDMFAKKSWMIPGAQLTQTRGNGPATRSHHLLNVRSMSTCHEAKRRRESKGVKKRKEFQPFL</sequence>
<dbReference type="EMBL" id="AKHW03006295">
    <property type="protein sequence ID" value="KYO21152.1"/>
    <property type="molecule type" value="Genomic_DNA"/>
</dbReference>
<keyword evidence="2" id="KW-0732">Signal</keyword>
<accession>A0A151M9G7</accession>
<feature type="chain" id="PRO_5007584834" description="Secreted protein" evidence="2">
    <location>
        <begin position="22"/>
        <end position="147"/>
    </location>
</feature>
<gene>
    <name evidence="3" type="ORF">Y1Q_0001440</name>
</gene>
<evidence type="ECO:0008006" key="5">
    <source>
        <dbReference type="Google" id="ProtNLM"/>
    </source>
</evidence>
<dbReference type="Proteomes" id="UP000050525">
    <property type="component" value="Unassembled WGS sequence"/>
</dbReference>
<proteinExistence type="predicted"/>
<evidence type="ECO:0000313" key="3">
    <source>
        <dbReference type="EMBL" id="KYO21152.1"/>
    </source>
</evidence>
<keyword evidence="4" id="KW-1185">Reference proteome</keyword>
<evidence type="ECO:0000256" key="2">
    <source>
        <dbReference type="SAM" id="SignalP"/>
    </source>
</evidence>
<dbReference type="AlphaFoldDB" id="A0A151M9G7"/>
<name>A0A151M9G7_ALLMI</name>
<organism evidence="3 4">
    <name type="scientific">Alligator mississippiensis</name>
    <name type="common">American alligator</name>
    <dbReference type="NCBI Taxonomy" id="8496"/>
    <lineage>
        <taxon>Eukaryota</taxon>
        <taxon>Metazoa</taxon>
        <taxon>Chordata</taxon>
        <taxon>Craniata</taxon>
        <taxon>Vertebrata</taxon>
        <taxon>Euteleostomi</taxon>
        <taxon>Archelosauria</taxon>
        <taxon>Archosauria</taxon>
        <taxon>Crocodylia</taxon>
        <taxon>Alligatoridae</taxon>
        <taxon>Alligatorinae</taxon>
        <taxon>Alligator</taxon>
    </lineage>
</organism>
<evidence type="ECO:0000313" key="4">
    <source>
        <dbReference type="Proteomes" id="UP000050525"/>
    </source>
</evidence>
<feature type="region of interest" description="Disordered" evidence="1">
    <location>
        <begin position="125"/>
        <end position="147"/>
    </location>
</feature>